<organism evidence="1">
    <name type="scientific">marine sediment metagenome</name>
    <dbReference type="NCBI Taxonomy" id="412755"/>
    <lineage>
        <taxon>unclassified sequences</taxon>
        <taxon>metagenomes</taxon>
        <taxon>ecological metagenomes</taxon>
    </lineage>
</organism>
<proteinExistence type="predicted"/>
<feature type="non-terminal residue" evidence="1">
    <location>
        <position position="1"/>
    </location>
</feature>
<sequence>SQKITNEALIQALSEARVDGASAGLVFAPELSTFMGVDATKSGLIPTLTDLYDSPSDWSYRTRGRGVEELKNVTITILAASTKDWLRSSIPADAVGGGFTSRIIFICRERPSKPILFPELSPDIGQLKSNLIGDLNIIREMKGPILISHTARALAEEWYKRELYKTRDPKLEGYFARKHDTMFKVAMILSVSEGEDRVVTDRHIEKALFMLEENEYGLEGLVASVVANPIGGDTEKILDIIKRAGTIKHSELLRKCWRFASADVVSQMVKTLVESKEIKSELEKDNRTLIYTRI</sequence>
<accession>A0A0F9N0W5</accession>
<gene>
    <name evidence="1" type="ORF">LCGC14_1088210</name>
</gene>
<comment type="caution">
    <text evidence="1">The sequence shown here is derived from an EMBL/GenBank/DDBJ whole genome shotgun (WGS) entry which is preliminary data.</text>
</comment>
<name>A0A0F9N0W5_9ZZZZ</name>
<dbReference type="EMBL" id="LAZR01004815">
    <property type="protein sequence ID" value="KKN05357.1"/>
    <property type="molecule type" value="Genomic_DNA"/>
</dbReference>
<evidence type="ECO:0000313" key="1">
    <source>
        <dbReference type="EMBL" id="KKN05357.1"/>
    </source>
</evidence>
<dbReference type="AlphaFoldDB" id="A0A0F9N0W5"/>
<protein>
    <submittedName>
        <fullName evidence="1">Uncharacterized protein</fullName>
    </submittedName>
</protein>
<reference evidence="1" key="1">
    <citation type="journal article" date="2015" name="Nature">
        <title>Complex archaea that bridge the gap between prokaryotes and eukaryotes.</title>
        <authorList>
            <person name="Spang A."/>
            <person name="Saw J.H."/>
            <person name="Jorgensen S.L."/>
            <person name="Zaremba-Niedzwiedzka K."/>
            <person name="Martijn J."/>
            <person name="Lind A.E."/>
            <person name="van Eijk R."/>
            <person name="Schleper C."/>
            <person name="Guy L."/>
            <person name="Ettema T.J."/>
        </authorList>
    </citation>
    <scope>NUCLEOTIDE SEQUENCE</scope>
</reference>